<dbReference type="RefSeq" id="WP_138193198.1">
    <property type="nucleotide sequence ID" value="NZ_VCIW01000003.1"/>
</dbReference>
<name>A0A5R9G954_9BACL</name>
<dbReference type="Proteomes" id="UP000309676">
    <property type="component" value="Unassembled WGS sequence"/>
</dbReference>
<dbReference type="AlphaFoldDB" id="A0A5R9G954"/>
<organism evidence="2 3">
    <name type="scientific">Paenibacillus antri</name>
    <dbReference type="NCBI Taxonomy" id="2582848"/>
    <lineage>
        <taxon>Bacteria</taxon>
        <taxon>Bacillati</taxon>
        <taxon>Bacillota</taxon>
        <taxon>Bacilli</taxon>
        <taxon>Bacillales</taxon>
        <taxon>Paenibacillaceae</taxon>
        <taxon>Paenibacillus</taxon>
    </lineage>
</organism>
<keyword evidence="1" id="KW-0472">Membrane</keyword>
<evidence type="ECO:0000256" key="1">
    <source>
        <dbReference type="SAM" id="Phobius"/>
    </source>
</evidence>
<feature type="transmembrane region" description="Helical" evidence="1">
    <location>
        <begin position="208"/>
        <end position="226"/>
    </location>
</feature>
<keyword evidence="1" id="KW-0812">Transmembrane</keyword>
<dbReference type="OrthoDB" id="1681403at2"/>
<keyword evidence="1" id="KW-1133">Transmembrane helix</keyword>
<protein>
    <submittedName>
        <fullName evidence="2">Uncharacterized protein</fullName>
    </submittedName>
</protein>
<gene>
    <name evidence="2" type="ORF">FE782_06185</name>
</gene>
<proteinExistence type="predicted"/>
<sequence>MAMRRDRRTFRRKIAEISMFGTTHMHFRNPWVVAWWSAAFPGTGHLLLQKYMRGFLLFVWEMFVNTKSQLNMAMVYSFNGQIEQAKEVLDLRWMALYAPVYLFTIYDSYRTCVDMNKYTMLARYENAPIHSFCLGPFEINYLDKRNPWVAFAWSLLAPGMGYLYAHRIVNASFATVTWIVFVYYSKLYVVLYHSLLGQMDSALSAIDWEWFMFIPSIIFFTAYDAYVSTVESNKLFDLELKQHFRNDYGSKEALPSLRPKES</sequence>
<comment type="caution">
    <text evidence="2">The sequence shown here is derived from an EMBL/GenBank/DDBJ whole genome shotgun (WGS) entry which is preliminary data.</text>
</comment>
<accession>A0A5R9G954</accession>
<evidence type="ECO:0000313" key="2">
    <source>
        <dbReference type="EMBL" id="TLS52957.1"/>
    </source>
</evidence>
<keyword evidence="3" id="KW-1185">Reference proteome</keyword>
<feature type="transmembrane region" description="Helical" evidence="1">
    <location>
        <begin position="148"/>
        <end position="165"/>
    </location>
</feature>
<reference evidence="2 3" key="1">
    <citation type="submission" date="2019-05" db="EMBL/GenBank/DDBJ databases">
        <authorList>
            <person name="Narsing Rao M.P."/>
            <person name="Li W.J."/>
        </authorList>
    </citation>
    <scope>NUCLEOTIDE SEQUENCE [LARGE SCALE GENOMIC DNA]</scope>
    <source>
        <strain evidence="2 3">SYSU_K30003</strain>
    </source>
</reference>
<evidence type="ECO:0000313" key="3">
    <source>
        <dbReference type="Proteomes" id="UP000309676"/>
    </source>
</evidence>
<dbReference type="EMBL" id="VCIW01000003">
    <property type="protein sequence ID" value="TLS52957.1"/>
    <property type="molecule type" value="Genomic_DNA"/>
</dbReference>
<feature type="transmembrane region" description="Helical" evidence="1">
    <location>
        <begin position="171"/>
        <end position="196"/>
    </location>
</feature>